<dbReference type="SUPFAM" id="SSF53383">
    <property type="entry name" value="PLP-dependent transferases"/>
    <property type="match status" value="1"/>
</dbReference>
<dbReference type="GO" id="GO:0019264">
    <property type="term" value="P:glycine biosynthetic process from serine"/>
    <property type="evidence" value="ECO:0007669"/>
    <property type="project" value="UniProtKB-UniRule"/>
</dbReference>
<evidence type="ECO:0000256" key="6">
    <source>
        <dbReference type="ARBA" id="ARBA00022605"/>
    </source>
</evidence>
<dbReference type="InterPro" id="IPR049943">
    <property type="entry name" value="Ser_HO-MeTrfase-like"/>
</dbReference>
<gene>
    <name evidence="9" type="primary">glyA</name>
    <name evidence="12" type="ordered locus">Vdis_1520</name>
</gene>
<feature type="binding site" evidence="9">
    <location>
        <position position="119"/>
    </location>
    <ligand>
        <name>(6S)-5,6,7,8-tetrahydrofolate</name>
        <dbReference type="ChEBI" id="CHEBI:57453"/>
    </ligand>
</feature>
<evidence type="ECO:0000256" key="4">
    <source>
        <dbReference type="ARBA" id="ARBA00022490"/>
    </source>
</evidence>
<organism evidence="12 13">
    <name type="scientific">Vulcanisaeta distributa (strain DSM 14429 / JCM 11212 / NBRC 100878 / IC-017)</name>
    <dbReference type="NCBI Taxonomy" id="572478"/>
    <lineage>
        <taxon>Archaea</taxon>
        <taxon>Thermoproteota</taxon>
        <taxon>Thermoprotei</taxon>
        <taxon>Thermoproteales</taxon>
        <taxon>Thermoproteaceae</taxon>
        <taxon>Vulcanisaeta</taxon>
    </lineage>
</organism>
<dbReference type="InterPro" id="IPR015422">
    <property type="entry name" value="PyrdxlP-dep_Trfase_small"/>
</dbReference>
<comment type="pathway">
    <text evidence="9">Amino-acid biosynthesis; glycine biosynthesis; glycine from L-serine: step 1/1.</text>
</comment>
<dbReference type="InterPro" id="IPR039429">
    <property type="entry name" value="SHMT-like_dom"/>
</dbReference>
<name>E1QTB2_VULDI</name>
<keyword evidence="7 9" id="KW-0808">Transferase</keyword>
<reference evidence="13" key="2">
    <citation type="journal article" date="2010" name="Stand. Genomic Sci.">
        <title>Complete genome sequence of Vulcanisaeta distributa type strain (IC-017T).</title>
        <authorList>
            <person name="Mavromatis K."/>
            <person name="Sikorski J."/>
            <person name="Pabst E."/>
            <person name="Teshima H."/>
            <person name="Lapidus A."/>
            <person name="Lucas S."/>
            <person name="Nolan M."/>
            <person name="Glavina Del Rio T."/>
            <person name="Cheng J."/>
            <person name="Bruce D."/>
            <person name="Goodwin L."/>
            <person name="Pitluck S."/>
            <person name="Liolios K."/>
            <person name="Ivanova N."/>
            <person name="Mikhailova N."/>
            <person name="Pati A."/>
            <person name="Chen A."/>
            <person name="Palaniappan K."/>
            <person name="Land M."/>
            <person name="Hauser L."/>
            <person name="Chang Y."/>
            <person name="Jeffries C."/>
            <person name="Rohde M."/>
            <person name="Spring S."/>
            <person name="Goker M."/>
            <person name="Wirth R."/>
            <person name="Woyke T."/>
            <person name="Bristow J."/>
            <person name="Eisen J."/>
            <person name="Markowitz V."/>
            <person name="Hugenholtz P."/>
            <person name="Klenk H."/>
            <person name="Kyrpides N."/>
        </authorList>
    </citation>
    <scope>NUCLEOTIDE SEQUENCE [LARGE SCALE GENOMIC DNA]</scope>
    <source>
        <strain evidence="13">DSM 14429 / JCM 11212 / NBRC 100878 / IC-017</strain>
    </source>
</reference>
<keyword evidence="8 9" id="KW-0663">Pyridoxal phosphate</keyword>
<feature type="binding site" evidence="9">
    <location>
        <position position="244"/>
    </location>
    <ligand>
        <name>(6S)-5,6,7,8-tetrahydrofolate</name>
        <dbReference type="ChEBI" id="CHEBI:57453"/>
    </ligand>
</feature>
<dbReference type="GO" id="GO:0032259">
    <property type="term" value="P:methylation"/>
    <property type="evidence" value="ECO:0007669"/>
    <property type="project" value="UniProtKB-KW"/>
</dbReference>
<keyword evidence="5 9" id="KW-0554">One-carbon metabolism</keyword>
<feature type="binding site" evidence="9">
    <location>
        <begin position="123"/>
        <end position="125"/>
    </location>
    <ligand>
        <name>(6S)-5,6,7,8-tetrahydrofolate</name>
        <dbReference type="ChEBI" id="CHEBI:57453"/>
    </ligand>
</feature>
<accession>E1QTB2</accession>
<feature type="site" description="Plays an important role in substrate specificity" evidence="9">
    <location>
        <position position="228"/>
    </location>
</feature>
<dbReference type="InterPro" id="IPR001085">
    <property type="entry name" value="Ser_HO-MeTrfase"/>
</dbReference>
<evidence type="ECO:0000313" key="12">
    <source>
        <dbReference type="EMBL" id="ADN50905.1"/>
    </source>
</evidence>
<evidence type="ECO:0000256" key="5">
    <source>
        <dbReference type="ARBA" id="ARBA00022563"/>
    </source>
</evidence>
<dbReference type="GO" id="GO:0005737">
    <property type="term" value="C:cytoplasm"/>
    <property type="evidence" value="ECO:0007669"/>
    <property type="project" value="UniProtKB-SubCell"/>
</dbReference>
<sequence>MPLDPDSVLNDVLNIVKTHNKWRRLETINLIPSENVMSPLAEYIYLNDMEGRYAEGTLGSRYYQGTKYIDKLEGLLANLMGELFHAKFVDVRPISGTIANAAVYAALTQPGDTIMSVPLNSGGHISHKTTGAPGILKLKVVDLPWDNNEFNVDVDESIKLIREVKPKIIILGGSVYLFPHPVKELLEAAHEVNAVLLHDSAHVLGLIAGGAFPNPLDLGADVMTSSTHKTFPGPQGGVVFTNREDLFKVIQRAVFPGLTSNYHHHRYAATAVTAIEMMKFGKAYAEQVVSNARALAEELHALGFKVIAENKGFTRTHQVLIDVSNVGGGSKSAVLLEEANIIVNKNALPWDRGFRDPSGLRLGVQEMTRFGMGKDEMRVIAEFMARVLIRKEDPSSIRKEVIEFRREFTQVRYGLTPRDIGIDINISMLM</sequence>
<proteinExistence type="inferred from homology"/>
<keyword evidence="6 9" id="KW-0028">Amino-acid biosynthesis</keyword>
<dbReference type="GO" id="GO:0008168">
    <property type="term" value="F:methyltransferase activity"/>
    <property type="evidence" value="ECO:0007669"/>
    <property type="project" value="UniProtKB-KW"/>
</dbReference>
<dbReference type="KEGG" id="vdi:Vdis_1520"/>
<keyword evidence="13" id="KW-1185">Reference proteome</keyword>
<dbReference type="STRING" id="572478.Vdis_1520"/>
<dbReference type="RefSeq" id="WP_013336630.1">
    <property type="nucleotide sequence ID" value="NC_014537.1"/>
</dbReference>
<comment type="subcellular location">
    <subcellularLocation>
        <location evidence="9">Cytoplasm</location>
    </subcellularLocation>
</comment>
<dbReference type="Proteomes" id="UP000006681">
    <property type="component" value="Chromosome"/>
</dbReference>
<comment type="subunit">
    <text evidence="3 9">Homodimer.</text>
</comment>
<dbReference type="OrthoDB" id="5821at2157"/>
<dbReference type="PANTHER" id="PTHR11680">
    <property type="entry name" value="SERINE HYDROXYMETHYLTRANSFERASE"/>
    <property type="match status" value="1"/>
</dbReference>
<dbReference type="FunFam" id="3.90.1150.10:FF:000114">
    <property type="entry name" value="Serine hydroxymethyltransferase"/>
    <property type="match status" value="1"/>
</dbReference>
<dbReference type="GO" id="GO:0030170">
    <property type="term" value="F:pyridoxal phosphate binding"/>
    <property type="evidence" value="ECO:0007669"/>
    <property type="project" value="UniProtKB-UniRule"/>
</dbReference>
<evidence type="ECO:0000256" key="7">
    <source>
        <dbReference type="ARBA" id="ARBA00022679"/>
    </source>
</evidence>
<dbReference type="EC" id="2.1.2.-" evidence="9"/>
<protein>
    <recommendedName>
        <fullName evidence="9">Serine hydroxymethyltransferase</fullName>
        <shortName evidence="9">SHMT</shortName>
        <shortName evidence="9">Serine methylase</shortName>
        <ecNumber evidence="9">2.1.2.-</ecNumber>
    </recommendedName>
</protein>
<dbReference type="NCBIfam" id="NF000586">
    <property type="entry name" value="PRK00011.1"/>
    <property type="match status" value="1"/>
</dbReference>
<dbReference type="GO" id="GO:0035999">
    <property type="term" value="P:tetrahydrofolate interconversion"/>
    <property type="evidence" value="ECO:0007669"/>
    <property type="project" value="InterPro"/>
</dbReference>
<dbReference type="PIRSF" id="PIRSF000412">
    <property type="entry name" value="SHMT"/>
    <property type="match status" value="1"/>
</dbReference>
<dbReference type="Pfam" id="PF00464">
    <property type="entry name" value="SHMT"/>
    <property type="match status" value="1"/>
</dbReference>
<dbReference type="EMBL" id="CP002100">
    <property type="protein sequence ID" value="ADN50905.1"/>
    <property type="molecule type" value="Genomic_DNA"/>
</dbReference>
<dbReference type="InterPro" id="IPR019798">
    <property type="entry name" value="Ser_HO-MeTrfase_PLP_BS"/>
</dbReference>
<dbReference type="HOGENOM" id="CLU_022477_2_1_2"/>
<dbReference type="InterPro" id="IPR015424">
    <property type="entry name" value="PyrdxlP-dep_Trfase"/>
</dbReference>
<dbReference type="FunFam" id="3.40.640.10:FF:000101">
    <property type="entry name" value="Serine hydroxymethyltransferase"/>
    <property type="match status" value="1"/>
</dbReference>
<evidence type="ECO:0000313" key="13">
    <source>
        <dbReference type="Proteomes" id="UP000006681"/>
    </source>
</evidence>
<feature type="modified residue" description="N6-(pyridoxal phosphate)lysine" evidence="9 10">
    <location>
        <position position="229"/>
    </location>
</feature>
<evidence type="ECO:0000256" key="1">
    <source>
        <dbReference type="ARBA" id="ARBA00001933"/>
    </source>
</evidence>
<dbReference type="GeneID" id="9752457"/>
<keyword evidence="12" id="KW-0489">Methyltransferase</keyword>
<dbReference type="InterPro" id="IPR015421">
    <property type="entry name" value="PyrdxlP-dep_Trfase_major"/>
</dbReference>
<dbReference type="eggNOG" id="arCOG00070">
    <property type="taxonomic scope" value="Archaea"/>
</dbReference>
<dbReference type="Gene3D" id="3.90.1150.10">
    <property type="entry name" value="Aspartate Aminotransferase, domain 1"/>
    <property type="match status" value="1"/>
</dbReference>
<dbReference type="UniPathway" id="UPA00288">
    <property type="reaction ID" value="UER01023"/>
</dbReference>
<dbReference type="HAMAP" id="MF_00051">
    <property type="entry name" value="SHMT"/>
    <property type="match status" value="1"/>
</dbReference>
<comment type="cofactor">
    <cofactor evidence="1 9 10">
        <name>pyridoxal 5'-phosphate</name>
        <dbReference type="ChEBI" id="CHEBI:597326"/>
    </cofactor>
</comment>
<comment type="caution">
    <text evidence="9">Lacks conserved residue(s) required for the propagation of feature annotation.</text>
</comment>
<comment type="function">
    <text evidence="9">Catalyzes the reversible interconversion of serine and glycine with a modified folate serving as the one-carbon carrier. Also exhibits a pteridine-independent aldolase activity toward beta-hydroxyamino acids, producing glycine and aldehydes, via a retro-aldol mechanism.</text>
</comment>
<evidence type="ECO:0000256" key="10">
    <source>
        <dbReference type="PIRSR" id="PIRSR000412-50"/>
    </source>
</evidence>
<dbReference type="PANTHER" id="PTHR11680:SF35">
    <property type="entry name" value="SERINE HYDROXYMETHYLTRANSFERASE 1"/>
    <property type="match status" value="1"/>
</dbReference>
<evidence type="ECO:0000256" key="2">
    <source>
        <dbReference type="ARBA" id="ARBA00006376"/>
    </source>
</evidence>
<comment type="similarity">
    <text evidence="2 9">Belongs to the SHMT family.</text>
</comment>
<dbReference type="CDD" id="cd00378">
    <property type="entry name" value="SHMT"/>
    <property type="match status" value="1"/>
</dbReference>
<evidence type="ECO:0000256" key="8">
    <source>
        <dbReference type="ARBA" id="ARBA00022898"/>
    </source>
</evidence>
<dbReference type="GO" id="GO:0004372">
    <property type="term" value="F:glycine hydroxymethyltransferase activity"/>
    <property type="evidence" value="ECO:0007669"/>
    <property type="project" value="UniProtKB-UniRule"/>
</dbReference>
<dbReference type="Gene3D" id="3.40.640.10">
    <property type="entry name" value="Type I PLP-dependent aspartate aminotransferase-like (Major domain)"/>
    <property type="match status" value="1"/>
</dbReference>
<feature type="domain" description="Serine hydroxymethyltransferase-like" evidence="11">
    <location>
        <begin position="11"/>
        <end position="384"/>
    </location>
</feature>
<evidence type="ECO:0000256" key="3">
    <source>
        <dbReference type="ARBA" id="ARBA00011738"/>
    </source>
</evidence>
<reference evidence="12 13" key="1">
    <citation type="journal article" date="2010" name="Stand. Genomic Sci.">
        <title>Complete genome sequence of Vulcanisaeta distributa type strain (IC-017).</title>
        <authorList>
            <person name="Mavromatis K."/>
            <person name="Sikorski J."/>
            <person name="Pabst E."/>
            <person name="Teshima H."/>
            <person name="Lapidus A."/>
            <person name="Lucas S."/>
            <person name="Nolan M."/>
            <person name="Glavina Del Rio T."/>
            <person name="Cheng J.F."/>
            <person name="Bruce D."/>
            <person name="Goodwin L."/>
            <person name="Pitluck S."/>
            <person name="Liolios K."/>
            <person name="Ivanova N."/>
            <person name="Mikhailova N."/>
            <person name="Pati A."/>
            <person name="Chen A."/>
            <person name="Palaniappan K."/>
            <person name="Land M."/>
            <person name="Hauser L."/>
            <person name="Chang Y.J."/>
            <person name="Jeffries C.D."/>
            <person name="Rohde M."/>
            <person name="Spring S."/>
            <person name="Goker M."/>
            <person name="Wirth R."/>
            <person name="Woyke T."/>
            <person name="Bristow J."/>
            <person name="Eisen J.A."/>
            <person name="Markowitz V."/>
            <person name="Hugenholtz P."/>
            <person name="Klenk H.P."/>
            <person name="Kyrpides N.C."/>
        </authorList>
    </citation>
    <scope>NUCLEOTIDE SEQUENCE [LARGE SCALE GENOMIC DNA]</scope>
    <source>
        <strain evidence="13">DSM 14429 / JCM 11212 / NBRC 100878 / IC-017</strain>
    </source>
</reference>
<evidence type="ECO:0000259" key="11">
    <source>
        <dbReference type="Pfam" id="PF00464"/>
    </source>
</evidence>
<dbReference type="AlphaFoldDB" id="E1QTB2"/>
<evidence type="ECO:0000256" key="9">
    <source>
        <dbReference type="HAMAP-Rule" id="MF_00051"/>
    </source>
</evidence>
<dbReference type="PROSITE" id="PS00096">
    <property type="entry name" value="SHMT"/>
    <property type="match status" value="1"/>
</dbReference>
<keyword evidence="4 9" id="KW-0963">Cytoplasm</keyword>